<organism evidence="4">
    <name type="scientific">Onchocerca flexuosa</name>
    <dbReference type="NCBI Taxonomy" id="387005"/>
    <lineage>
        <taxon>Eukaryota</taxon>
        <taxon>Metazoa</taxon>
        <taxon>Ecdysozoa</taxon>
        <taxon>Nematoda</taxon>
        <taxon>Chromadorea</taxon>
        <taxon>Rhabditida</taxon>
        <taxon>Spirurina</taxon>
        <taxon>Spiruromorpha</taxon>
        <taxon>Filarioidea</taxon>
        <taxon>Onchocercidae</taxon>
        <taxon>Onchocerca</taxon>
    </lineage>
</organism>
<proteinExistence type="predicted"/>
<dbReference type="STRING" id="387005.A0A183HGW2"/>
<dbReference type="SMART" id="SM00490">
    <property type="entry name" value="HELICc"/>
    <property type="match status" value="1"/>
</dbReference>
<dbReference type="SUPFAM" id="SSF52540">
    <property type="entry name" value="P-loop containing nucleoside triphosphate hydrolases"/>
    <property type="match status" value="1"/>
</dbReference>
<reference evidence="4" key="1">
    <citation type="submission" date="2016-06" db="UniProtKB">
        <authorList>
            <consortium name="WormBaseParasite"/>
        </authorList>
    </citation>
    <scope>IDENTIFICATION</scope>
</reference>
<name>A0A183HGW2_9BILA</name>
<feature type="domain" description="Helicase C-terminal" evidence="1">
    <location>
        <begin position="1"/>
        <end position="107"/>
    </location>
</feature>
<evidence type="ECO:0000259" key="1">
    <source>
        <dbReference type="PROSITE" id="PS51194"/>
    </source>
</evidence>
<evidence type="ECO:0000313" key="3">
    <source>
        <dbReference type="Proteomes" id="UP000267606"/>
    </source>
</evidence>
<dbReference type="InterPro" id="IPR027417">
    <property type="entry name" value="P-loop_NTPase"/>
</dbReference>
<evidence type="ECO:0000313" key="4">
    <source>
        <dbReference type="WBParaSite" id="OFLC_0000672301-mRNA-1"/>
    </source>
</evidence>
<accession>A0A183HGW2</accession>
<dbReference type="Proteomes" id="UP000267606">
    <property type="component" value="Unassembled WGS sequence"/>
</dbReference>
<evidence type="ECO:0000313" key="2">
    <source>
        <dbReference type="EMBL" id="VDO47672.1"/>
    </source>
</evidence>
<protein>
    <submittedName>
        <fullName evidence="4">Helicase C-terminal domain-containing protein</fullName>
    </submittedName>
</protein>
<keyword evidence="3" id="KW-1185">Reference proteome</keyword>
<dbReference type="CDD" id="cd18787">
    <property type="entry name" value="SF2_C_DEAD"/>
    <property type="match status" value="1"/>
</dbReference>
<dbReference type="EMBL" id="UZAJ01006560">
    <property type="protein sequence ID" value="VDO47672.1"/>
    <property type="molecule type" value="Genomic_DNA"/>
</dbReference>
<dbReference type="Pfam" id="PF00271">
    <property type="entry name" value="Helicase_C"/>
    <property type="match status" value="1"/>
</dbReference>
<dbReference type="PANTHER" id="PTHR47958">
    <property type="entry name" value="ATP-DEPENDENT RNA HELICASE DBP3"/>
    <property type="match status" value="1"/>
</dbReference>
<dbReference type="InterPro" id="IPR001650">
    <property type="entry name" value="Helicase_C-like"/>
</dbReference>
<reference evidence="2 3" key="2">
    <citation type="submission" date="2018-11" db="EMBL/GenBank/DDBJ databases">
        <authorList>
            <consortium name="Pathogen Informatics"/>
        </authorList>
    </citation>
    <scope>NUCLEOTIDE SEQUENCE [LARGE SCALE GENOMIC DNA]</scope>
</reference>
<gene>
    <name evidence="2" type="ORF">OFLC_LOCUS6723</name>
</gene>
<dbReference type="AlphaFoldDB" id="A0A183HGW2"/>
<dbReference type="PROSITE" id="PS51194">
    <property type="entry name" value="HELICASE_CTER"/>
    <property type="match status" value="1"/>
</dbReference>
<dbReference type="WBParaSite" id="OFLC_0000672301-mRNA-1">
    <property type="protein sequence ID" value="OFLC_0000672301-mRNA-1"/>
    <property type="gene ID" value="OFLC_0000672301"/>
</dbReference>
<sequence length="233" mass="26619">MPIHGDLKQYERERHLEMFRSGRTNILVATAVAARGLDIPNVKHVINFDLPTDIDEYVHRIGRTGRVGNVGLATSFFTDRNRNISHDLMDLLIESNQLVPDWLEKMNKGNFRSSSKYYDKSHGGFLFNIRFGGHDHRLNVESNYRSTLVVQEFRNEPNSSWYTQTPINFYPSFNHGDTRSGVMNIPSTTFQSNMYRTPQPAHNYPPYGSFIPSVPTNGINYWCGAANTSQNIG</sequence>
<dbReference type="Gene3D" id="3.40.50.300">
    <property type="entry name" value="P-loop containing nucleotide triphosphate hydrolases"/>
    <property type="match status" value="1"/>
</dbReference>